<dbReference type="OrthoDB" id="3352285at2759"/>
<organism evidence="3 4">
    <name type="scientific">Rhizopogon vinicolor AM-OR11-026</name>
    <dbReference type="NCBI Taxonomy" id="1314800"/>
    <lineage>
        <taxon>Eukaryota</taxon>
        <taxon>Fungi</taxon>
        <taxon>Dikarya</taxon>
        <taxon>Basidiomycota</taxon>
        <taxon>Agaricomycotina</taxon>
        <taxon>Agaricomycetes</taxon>
        <taxon>Agaricomycetidae</taxon>
        <taxon>Boletales</taxon>
        <taxon>Suillineae</taxon>
        <taxon>Rhizopogonaceae</taxon>
        <taxon>Rhizopogon</taxon>
    </lineage>
</organism>
<dbReference type="Proteomes" id="UP000092154">
    <property type="component" value="Unassembled WGS sequence"/>
</dbReference>
<dbReference type="InParanoid" id="A0A1B7MZ72"/>
<reference evidence="3 4" key="1">
    <citation type="submission" date="2016-06" db="EMBL/GenBank/DDBJ databases">
        <title>Comparative genomics of the ectomycorrhizal sister species Rhizopogon vinicolor and Rhizopogon vesiculosus (Basidiomycota: Boletales) reveals a divergence of the mating type B locus.</title>
        <authorList>
            <consortium name="DOE Joint Genome Institute"/>
            <person name="Mujic A.B."/>
            <person name="Kuo A."/>
            <person name="Tritt A."/>
            <person name="Lipzen A."/>
            <person name="Chen C."/>
            <person name="Johnson J."/>
            <person name="Sharma A."/>
            <person name="Barry K."/>
            <person name="Grigoriev I.V."/>
            <person name="Spatafora J.W."/>
        </authorList>
    </citation>
    <scope>NUCLEOTIDE SEQUENCE [LARGE SCALE GENOMIC DNA]</scope>
    <source>
        <strain evidence="3 4">AM-OR11-026</strain>
    </source>
</reference>
<feature type="compositionally biased region" description="Basic and acidic residues" evidence="1">
    <location>
        <begin position="283"/>
        <end position="294"/>
    </location>
</feature>
<keyword evidence="2" id="KW-0812">Transmembrane</keyword>
<gene>
    <name evidence="3" type="ORF">K503DRAFT_742079</name>
</gene>
<keyword evidence="4" id="KW-1185">Reference proteome</keyword>
<proteinExistence type="predicted"/>
<dbReference type="AlphaFoldDB" id="A0A1B7MZ72"/>
<keyword evidence="2" id="KW-0472">Membrane</keyword>
<dbReference type="EMBL" id="KV448324">
    <property type="protein sequence ID" value="OAX37905.1"/>
    <property type="molecule type" value="Genomic_DNA"/>
</dbReference>
<evidence type="ECO:0000313" key="4">
    <source>
        <dbReference type="Proteomes" id="UP000092154"/>
    </source>
</evidence>
<evidence type="ECO:0000313" key="3">
    <source>
        <dbReference type="EMBL" id="OAX37905.1"/>
    </source>
</evidence>
<sequence>MAGAPPPYRFVNRVYGRSFRPVIFAFSMIGALWSLIWTITSFKELKVDDNGAYPKLAPLAIVQGVLYSIALAIEVFGIYSAASQRARVIRLYAFLCAIAGLLIVAVGFMRSITHFTYKTELISECTTLAQNGQVDTAFGVWATNPQPMNETNALSYCNDEWNRDSWSEIIATIFEIVLALLFTSVAFAYYRQIIDPSSPANALRAPSNQVRMDMFPPNYNPPYDPGYQPSYAPPTGPPPTDSKPPEYSYAGGDYLGREFDKDDKKEDDPFSDYEGPSIPRPLHFAEERDVTSRV</sequence>
<feature type="compositionally biased region" description="Basic and acidic residues" evidence="1">
    <location>
        <begin position="255"/>
        <end position="268"/>
    </location>
</feature>
<feature type="compositionally biased region" description="Pro residues" evidence="1">
    <location>
        <begin position="231"/>
        <end position="242"/>
    </location>
</feature>
<name>A0A1B7MZ72_9AGAM</name>
<accession>A0A1B7MZ72</accession>
<evidence type="ECO:0000256" key="1">
    <source>
        <dbReference type="SAM" id="MobiDB-lite"/>
    </source>
</evidence>
<feature type="transmembrane region" description="Helical" evidence="2">
    <location>
        <begin position="91"/>
        <end position="109"/>
    </location>
</feature>
<feature type="transmembrane region" description="Helical" evidence="2">
    <location>
        <begin position="60"/>
        <end position="79"/>
    </location>
</feature>
<feature type="transmembrane region" description="Helical" evidence="2">
    <location>
        <begin position="169"/>
        <end position="190"/>
    </location>
</feature>
<keyword evidence="2" id="KW-1133">Transmembrane helix</keyword>
<evidence type="ECO:0000256" key="2">
    <source>
        <dbReference type="SAM" id="Phobius"/>
    </source>
</evidence>
<feature type="transmembrane region" description="Helical" evidence="2">
    <location>
        <begin position="21"/>
        <end position="40"/>
    </location>
</feature>
<protein>
    <submittedName>
        <fullName evidence="3">Uncharacterized protein</fullName>
    </submittedName>
</protein>
<feature type="region of interest" description="Disordered" evidence="1">
    <location>
        <begin position="213"/>
        <end position="294"/>
    </location>
</feature>